<evidence type="ECO:0000313" key="2">
    <source>
        <dbReference type="Proteomes" id="UP000247409"/>
    </source>
</evidence>
<gene>
    <name evidence="1" type="ORF">BWQ96_08410</name>
</gene>
<organism evidence="1 2">
    <name type="scientific">Gracilariopsis chorda</name>
    <dbReference type="NCBI Taxonomy" id="448386"/>
    <lineage>
        <taxon>Eukaryota</taxon>
        <taxon>Rhodophyta</taxon>
        <taxon>Florideophyceae</taxon>
        <taxon>Rhodymeniophycidae</taxon>
        <taxon>Gracilariales</taxon>
        <taxon>Gracilariaceae</taxon>
        <taxon>Gracilariopsis</taxon>
    </lineage>
</organism>
<dbReference type="AlphaFoldDB" id="A0A2V3IIE6"/>
<dbReference type="Pfam" id="PF03492">
    <property type="entry name" value="Methyltransf_7"/>
    <property type="match status" value="1"/>
</dbReference>
<dbReference type="SUPFAM" id="SSF53335">
    <property type="entry name" value="S-adenosyl-L-methionine-dependent methyltransferases"/>
    <property type="match status" value="1"/>
</dbReference>
<reference evidence="1 2" key="1">
    <citation type="journal article" date="2018" name="Mol. Biol. Evol.">
        <title>Analysis of the draft genome of the red seaweed Gracilariopsis chorda provides insights into genome size evolution in Rhodophyta.</title>
        <authorList>
            <person name="Lee J."/>
            <person name="Yang E.C."/>
            <person name="Graf L."/>
            <person name="Yang J.H."/>
            <person name="Qiu H."/>
            <person name="Zel Zion U."/>
            <person name="Chan C.X."/>
            <person name="Stephens T.G."/>
            <person name="Weber A.P.M."/>
            <person name="Boo G.H."/>
            <person name="Boo S.M."/>
            <person name="Kim K.M."/>
            <person name="Shin Y."/>
            <person name="Jung M."/>
            <person name="Lee S.J."/>
            <person name="Yim H.S."/>
            <person name="Lee J.H."/>
            <person name="Bhattacharya D."/>
            <person name="Yoon H.S."/>
        </authorList>
    </citation>
    <scope>NUCLEOTIDE SEQUENCE [LARGE SCALE GENOMIC DNA]</scope>
    <source>
        <strain evidence="1 2">SKKU-2015</strain>
        <tissue evidence="1">Whole body</tissue>
    </source>
</reference>
<dbReference type="InterPro" id="IPR029063">
    <property type="entry name" value="SAM-dependent_MTases_sf"/>
</dbReference>
<accession>A0A2V3IIE6</accession>
<dbReference type="Gene3D" id="3.40.50.150">
    <property type="entry name" value="Vaccinia Virus protein VP39"/>
    <property type="match status" value="1"/>
</dbReference>
<dbReference type="Proteomes" id="UP000247409">
    <property type="component" value="Unassembled WGS sequence"/>
</dbReference>
<dbReference type="InterPro" id="IPR005299">
    <property type="entry name" value="MeTrfase_7"/>
</dbReference>
<keyword evidence="2" id="KW-1185">Reference proteome</keyword>
<comment type="caution">
    <text evidence="1">The sequence shown here is derived from an EMBL/GenBank/DDBJ whole genome shotgun (WGS) entry which is preliminary data.</text>
</comment>
<sequence>MLDLQYSPYHVTPSQDFVLGHLPGLQHVLLFCGGSGRAFKFAPLLGACLSDLVYGKSARIDISRFEPRKVIQTSPKKLRRTATEVQRTERKVLGKSHGPFGEKERGVNSLVTQGCFDVFNRFQSLIAKDFENSIPYEPLADSQRLLVTLYDFGAADGGTSLQLWNDIIRKCMELCPDHEIEMKYEDQPNADYQSLFYYMQGLLQVPGRTVETYLQSEFADKVFVSAVDIALPSGVLHHTQLHESDETVGAWARVAAEDWERILMARAAELKSGGRMMIISLCVDEDGQSLGKTTVVPRSMFDEMAHHWRTMMVDGLISKEEFDRMEVVNYYRSLKEITSVLLDESSEVYRAGLRLETATTSLTPCLYWAQWIRDGGEAEIYAKNLTLTMRSWSNSSFASGLDNSRSGDDIAGICDAFFSRFAKAVAEKPNEHGMDYVHAYISVRKL</sequence>
<dbReference type="EMBL" id="NBIV01000188">
    <property type="protein sequence ID" value="PXF41875.1"/>
    <property type="molecule type" value="Genomic_DNA"/>
</dbReference>
<dbReference type="OrthoDB" id="1890922at2759"/>
<proteinExistence type="predicted"/>
<dbReference type="Gene3D" id="3.50.50.60">
    <property type="entry name" value="FAD/NAD(P)-binding domain"/>
    <property type="match status" value="1"/>
</dbReference>
<name>A0A2V3IIE6_9FLOR</name>
<dbReference type="GO" id="GO:0008168">
    <property type="term" value="F:methyltransferase activity"/>
    <property type="evidence" value="ECO:0007669"/>
    <property type="project" value="InterPro"/>
</dbReference>
<dbReference type="InterPro" id="IPR036188">
    <property type="entry name" value="FAD/NAD-bd_sf"/>
</dbReference>
<dbReference type="PANTHER" id="PTHR31009">
    <property type="entry name" value="S-ADENOSYL-L-METHIONINE:CARBOXYL METHYLTRANSFERASE FAMILY PROTEIN"/>
    <property type="match status" value="1"/>
</dbReference>
<evidence type="ECO:0000313" key="1">
    <source>
        <dbReference type="EMBL" id="PXF41875.1"/>
    </source>
</evidence>
<protein>
    <submittedName>
        <fullName evidence="1">N-methyl-L-tryptophan oxidase</fullName>
    </submittedName>
</protein>